<dbReference type="Gene3D" id="3.10.250.10">
    <property type="entry name" value="SRCR-like domain"/>
    <property type="match status" value="1"/>
</dbReference>
<keyword evidence="12 14" id="KW-1015">Disulfide bond</keyword>
<feature type="domain" description="CUB" evidence="18">
    <location>
        <begin position="606"/>
        <end position="707"/>
    </location>
</feature>
<dbReference type="AlphaFoldDB" id="V8NPI1"/>
<dbReference type="GO" id="GO:0005576">
    <property type="term" value="C:extracellular region"/>
    <property type="evidence" value="ECO:0007669"/>
    <property type="project" value="UniProtKB-ARBA"/>
</dbReference>
<feature type="disulfide bond" evidence="14">
    <location>
        <begin position="286"/>
        <end position="301"/>
    </location>
</feature>
<dbReference type="SMART" id="SM00137">
    <property type="entry name" value="MAM"/>
    <property type="match status" value="1"/>
</dbReference>
<evidence type="ECO:0000259" key="21">
    <source>
        <dbReference type="PROSITE" id="PS50240"/>
    </source>
</evidence>
<dbReference type="Gene3D" id="4.10.400.10">
    <property type="entry name" value="Low-density Lipoprotein Receptor"/>
    <property type="match status" value="2"/>
</dbReference>
<evidence type="ECO:0000313" key="23">
    <source>
        <dbReference type="EMBL" id="ETE63965.1"/>
    </source>
</evidence>
<dbReference type="PROSITE" id="PS01209">
    <property type="entry name" value="LDLRA_1"/>
    <property type="match status" value="2"/>
</dbReference>
<accession>V8NPI1</accession>
<sequence length="1058" mass="119494">METCLCLTKLTNILYNSRIKQSTYDICHPNFTFPEISTRSLLLKSCQLSFPNRRAHPVVMLLHKKTAFHSMETDTKGTSSNISSLIKMNKKVGFKKTNIPFNNYELLLTVLFIISLCICTVLLTFLWLFNKTTEQGPKDHEAKGIFTIKSGALFTPALQNKSSVDFKVLAFDVQQMIDDMLHASELQNDYKGSKVTQFRNGSVIVLFKLFFVRWVSEVKIKNALVYGIKENKSELLQIFNIDVNSIEITDSEIFSTSSPSTTSGKCLPSDDLCADDETCIRKGLFCDGIPQCPDGSDENKCATPCDGKFILDGLSGSFHSIHYPEPYSSNLGCRWIINMEKHLSIKINFTAFNTQEFMDILSIYEGIGPTKILRAHISGSNPVTVYIFSDKATVEFVTDLYENLNGFNATYTAFNTSELTDNEKINCTFEDGFCYWIQHIKYYNEWERANGSNFPPTSGPDFDHTFGNLSGYYISTPIIRVNSVWRPQIFSLPLDPISDAYCLSFWYHMYGINVYHLNVKIIYDDNSEKIIFQKEGNYGNNWNYGQITLNETSKFKVAFEAFKRPGWDDIAIDDIGLLNGACAESMYPEPTLVPTISTTLLIPTDCGGPYDLWEPNTTFTSMNYPNNYPNKASCVWYLNAEKGKNIQLHFQYFNLEDILDVVEVRDAVYTGKSPLPDIFSTTHQMTVLFFSDKSVTRKGFVANFTTGYHLGMPASCGLNYYQCGSGECIPQAQICDQFQHCKDNSDEADCVHLINGSLSSNGLVQFKIETQWFTVCANEWTEESSTSICNLLKLGSGNKSSAVLFTGAACGKRMITQKSQPRIVGGSDAQEGAWPWIVSLYFSYNPTCGASLINHEWLISAAHCVYGRNLKPSRWKAFLGLHTNLNLSYPQTVSRKIDQIIINPHYNKRTKDSDIALMHLQFRVNYTDYIQPICFPEKNKQFLPGTKCSIAGWGKTTEEDSISSILQEAEVPLITHQKCKELMPEYNITENMICAGYDKGGIDSCKGDSGGPLMCQENKKWFLVGVTSFGYKCALPNRPGIYVNVFKFVDWIKRTINY</sequence>
<dbReference type="InterPro" id="IPR036772">
    <property type="entry name" value="SRCR-like_dom_sf"/>
</dbReference>
<dbReference type="Pfam" id="PF00629">
    <property type="entry name" value="MAM"/>
    <property type="match status" value="1"/>
</dbReference>
<dbReference type="Pfam" id="PF01390">
    <property type="entry name" value="SEA"/>
    <property type="match status" value="1"/>
</dbReference>
<dbReference type="SMART" id="SM00042">
    <property type="entry name" value="CUB"/>
    <property type="match status" value="2"/>
</dbReference>
<dbReference type="Pfam" id="PF00431">
    <property type="entry name" value="CUB"/>
    <property type="match status" value="2"/>
</dbReference>
<dbReference type="FunFam" id="2.40.10.10:FF:000003">
    <property type="entry name" value="Transmembrane serine protease 3"/>
    <property type="match status" value="1"/>
</dbReference>
<dbReference type="Gene3D" id="2.40.10.10">
    <property type="entry name" value="Trypsin-like serine proteases"/>
    <property type="match status" value="2"/>
</dbReference>
<dbReference type="EMBL" id="AZIM01002473">
    <property type="protein sequence ID" value="ETE63965.1"/>
    <property type="molecule type" value="Genomic_DNA"/>
</dbReference>
<dbReference type="PANTHER" id="PTHR24252">
    <property type="entry name" value="ACROSIN-RELATED"/>
    <property type="match status" value="1"/>
</dbReference>
<comment type="caution">
    <text evidence="15">Lacks conserved residue(s) required for the propagation of feature annotation.</text>
</comment>
<evidence type="ECO:0000256" key="2">
    <source>
        <dbReference type="ARBA" id="ARBA00009228"/>
    </source>
</evidence>
<dbReference type="PROSITE" id="PS01180">
    <property type="entry name" value="CUB"/>
    <property type="match status" value="2"/>
</dbReference>
<evidence type="ECO:0000256" key="7">
    <source>
        <dbReference type="ARBA" id="ARBA00022801"/>
    </source>
</evidence>
<dbReference type="InterPro" id="IPR001254">
    <property type="entry name" value="Trypsin_dom"/>
</dbReference>
<keyword evidence="11 17" id="KW-0472">Membrane</keyword>
<dbReference type="PROSITE" id="PS50060">
    <property type="entry name" value="MAM_2"/>
    <property type="match status" value="1"/>
</dbReference>
<gene>
    <name evidence="23" type="primary">Tmprss15</name>
    <name evidence="23" type="ORF">L345_10267</name>
</gene>
<feature type="disulfide bond" evidence="14">
    <location>
        <begin position="723"/>
        <end position="741"/>
    </location>
</feature>
<evidence type="ECO:0000256" key="14">
    <source>
        <dbReference type="PROSITE-ProRule" id="PRU00124"/>
    </source>
</evidence>
<keyword evidence="10 17" id="KW-1133">Transmembrane helix</keyword>
<keyword evidence="8 16" id="KW-0720">Serine protease</keyword>
<dbReference type="PROSITE" id="PS50068">
    <property type="entry name" value="LDLRA_2"/>
    <property type="match status" value="2"/>
</dbReference>
<dbReference type="Gene3D" id="2.60.120.200">
    <property type="match status" value="1"/>
</dbReference>
<evidence type="ECO:0000256" key="3">
    <source>
        <dbReference type="ARBA" id="ARBA00009931"/>
    </source>
</evidence>
<dbReference type="GO" id="GO:0035821">
    <property type="term" value="P:modulation of process of another organism"/>
    <property type="evidence" value="ECO:0007669"/>
    <property type="project" value="UniProtKB-ARBA"/>
</dbReference>
<dbReference type="SUPFAM" id="SSF49899">
    <property type="entry name" value="Concanavalin A-like lectins/glucanases"/>
    <property type="match status" value="1"/>
</dbReference>
<dbReference type="InterPro" id="IPR035914">
    <property type="entry name" value="Sperma_CUB_dom_sf"/>
</dbReference>
<evidence type="ECO:0000256" key="4">
    <source>
        <dbReference type="ARBA" id="ARBA00022670"/>
    </source>
</evidence>
<dbReference type="InterPro" id="IPR036055">
    <property type="entry name" value="LDL_receptor-like_sf"/>
</dbReference>
<dbReference type="SUPFAM" id="SSF82671">
    <property type="entry name" value="SEA domain"/>
    <property type="match status" value="1"/>
</dbReference>
<feature type="domain" description="CUB" evidence="18">
    <location>
        <begin position="305"/>
        <end position="414"/>
    </location>
</feature>
<dbReference type="InterPro" id="IPR013320">
    <property type="entry name" value="ConA-like_dom_sf"/>
</dbReference>
<dbReference type="FunFam" id="2.60.120.200:FF:000128">
    <property type="entry name" value="enteropeptidase isoform X2"/>
    <property type="match status" value="1"/>
</dbReference>
<proteinExistence type="inferred from homology"/>
<dbReference type="FunFam" id="2.60.120.290:FF:000043">
    <property type="entry name" value="Enteropeptidase"/>
    <property type="match status" value="1"/>
</dbReference>
<feature type="disulfide bond" evidence="14">
    <location>
        <begin position="735"/>
        <end position="750"/>
    </location>
</feature>
<evidence type="ECO:0000313" key="24">
    <source>
        <dbReference type="Proteomes" id="UP000018936"/>
    </source>
</evidence>
<dbReference type="PROSITE" id="PS50024">
    <property type="entry name" value="SEA"/>
    <property type="match status" value="1"/>
</dbReference>
<dbReference type="InterPro" id="IPR001314">
    <property type="entry name" value="Peptidase_S1A"/>
</dbReference>
<dbReference type="InterPro" id="IPR018114">
    <property type="entry name" value="TRYPSIN_HIS"/>
</dbReference>
<protein>
    <submittedName>
        <fullName evidence="23">Enteropeptidase</fullName>
    </submittedName>
</protein>
<evidence type="ECO:0000259" key="22">
    <source>
        <dbReference type="PROSITE" id="PS50287"/>
    </source>
</evidence>
<comment type="subcellular location">
    <subcellularLocation>
        <location evidence="1">Membrane</location>
        <topology evidence="1">Single-pass type II membrane protein</topology>
    </subcellularLocation>
</comment>
<dbReference type="PROSITE" id="PS50240">
    <property type="entry name" value="TRYPSIN_DOM"/>
    <property type="match status" value="1"/>
</dbReference>
<reference evidence="23 24" key="1">
    <citation type="journal article" date="2013" name="Proc. Natl. Acad. Sci. U.S.A.">
        <title>The king cobra genome reveals dynamic gene evolution and adaptation in the snake venom system.</title>
        <authorList>
            <person name="Vonk F.J."/>
            <person name="Casewell N.R."/>
            <person name="Henkel C.V."/>
            <person name="Heimberg A.M."/>
            <person name="Jansen H.J."/>
            <person name="McCleary R.J."/>
            <person name="Kerkkamp H.M."/>
            <person name="Vos R.A."/>
            <person name="Guerreiro I."/>
            <person name="Calvete J.J."/>
            <person name="Wuster W."/>
            <person name="Woods A.E."/>
            <person name="Logan J.M."/>
            <person name="Harrison R.A."/>
            <person name="Castoe T.A."/>
            <person name="de Koning A.P."/>
            <person name="Pollock D.D."/>
            <person name="Yandell M."/>
            <person name="Calderon D."/>
            <person name="Renjifo C."/>
            <person name="Currier R.B."/>
            <person name="Salgado D."/>
            <person name="Pla D."/>
            <person name="Sanz L."/>
            <person name="Hyder A.S."/>
            <person name="Ribeiro J.M."/>
            <person name="Arntzen J.W."/>
            <person name="van den Thillart G.E."/>
            <person name="Boetzer M."/>
            <person name="Pirovano W."/>
            <person name="Dirks R.P."/>
            <person name="Spaink H.P."/>
            <person name="Duboule D."/>
            <person name="McGlinn E."/>
            <person name="Kini R.M."/>
            <person name="Richardson M.K."/>
        </authorList>
    </citation>
    <scope>NUCLEOTIDE SEQUENCE</scope>
    <source>
        <tissue evidence="23">Blood</tissue>
    </source>
</reference>
<dbReference type="GO" id="GO:0016020">
    <property type="term" value="C:membrane"/>
    <property type="evidence" value="ECO:0007669"/>
    <property type="project" value="UniProtKB-SubCell"/>
</dbReference>
<feature type="domain" description="SEA" evidence="19">
    <location>
        <begin position="138"/>
        <end position="253"/>
    </location>
</feature>
<evidence type="ECO:0000256" key="15">
    <source>
        <dbReference type="PROSITE-ProRule" id="PRU00196"/>
    </source>
</evidence>
<dbReference type="Gene3D" id="2.60.120.290">
    <property type="entry name" value="Spermadhesin, CUB domain"/>
    <property type="match status" value="2"/>
</dbReference>
<feature type="domain" description="MAM" evidence="20">
    <location>
        <begin position="425"/>
        <end position="584"/>
    </location>
</feature>
<evidence type="ECO:0000256" key="17">
    <source>
        <dbReference type="SAM" id="Phobius"/>
    </source>
</evidence>
<dbReference type="InterPro" id="IPR000859">
    <property type="entry name" value="CUB_dom"/>
</dbReference>
<dbReference type="CDD" id="cd00112">
    <property type="entry name" value="LDLa"/>
    <property type="match status" value="2"/>
</dbReference>
<dbReference type="SUPFAM" id="SSF57424">
    <property type="entry name" value="LDL receptor-like module"/>
    <property type="match status" value="2"/>
</dbReference>
<dbReference type="SUPFAM" id="SSF49854">
    <property type="entry name" value="Spermadhesin, CUB domain"/>
    <property type="match status" value="2"/>
</dbReference>
<dbReference type="Pfam" id="PF00057">
    <property type="entry name" value="Ldl_recept_a"/>
    <property type="match status" value="2"/>
</dbReference>
<dbReference type="Pfam" id="PF00089">
    <property type="entry name" value="Trypsin"/>
    <property type="match status" value="1"/>
</dbReference>
<dbReference type="PROSITE" id="PS50287">
    <property type="entry name" value="SRCR_2"/>
    <property type="match status" value="1"/>
</dbReference>
<evidence type="ECO:0000259" key="18">
    <source>
        <dbReference type="PROSITE" id="PS01180"/>
    </source>
</evidence>
<evidence type="ECO:0000256" key="6">
    <source>
        <dbReference type="ARBA" id="ARBA00022737"/>
    </source>
</evidence>
<evidence type="ECO:0000256" key="13">
    <source>
        <dbReference type="ARBA" id="ARBA00023180"/>
    </source>
</evidence>
<dbReference type="SMART" id="SM00200">
    <property type="entry name" value="SEA"/>
    <property type="match status" value="1"/>
</dbReference>
<evidence type="ECO:0000256" key="16">
    <source>
        <dbReference type="RuleBase" id="RU363034"/>
    </source>
</evidence>
<keyword evidence="4 16" id="KW-0645">Protease</keyword>
<keyword evidence="5 17" id="KW-0812">Transmembrane</keyword>
<dbReference type="InterPro" id="IPR033116">
    <property type="entry name" value="TRYPSIN_SER"/>
</dbReference>
<keyword evidence="13" id="KW-0325">Glycoprotein</keyword>
<dbReference type="InterPro" id="IPR023415">
    <property type="entry name" value="LDLR_class-A_CS"/>
</dbReference>
<evidence type="ECO:0000259" key="19">
    <source>
        <dbReference type="PROSITE" id="PS50024"/>
    </source>
</evidence>
<dbReference type="InterPro" id="IPR000082">
    <property type="entry name" value="SEA_dom"/>
</dbReference>
<name>V8NPI1_OPHHA</name>
<dbReference type="InterPro" id="IPR000998">
    <property type="entry name" value="MAM_dom"/>
</dbReference>
<dbReference type="SMART" id="SM00020">
    <property type="entry name" value="Tryp_SPc"/>
    <property type="match status" value="1"/>
</dbReference>
<evidence type="ECO:0000256" key="1">
    <source>
        <dbReference type="ARBA" id="ARBA00004606"/>
    </source>
</evidence>
<keyword evidence="6" id="KW-0677">Repeat</keyword>
<dbReference type="InterPro" id="IPR001190">
    <property type="entry name" value="SRCR"/>
</dbReference>
<evidence type="ECO:0000256" key="9">
    <source>
        <dbReference type="ARBA" id="ARBA00022968"/>
    </source>
</evidence>
<evidence type="ECO:0000256" key="11">
    <source>
        <dbReference type="ARBA" id="ARBA00023136"/>
    </source>
</evidence>
<dbReference type="InterPro" id="IPR009003">
    <property type="entry name" value="Peptidase_S1_PA"/>
</dbReference>
<dbReference type="Proteomes" id="UP000018936">
    <property type="component" value="Unassembled WGS sequence"/>
</dbReference>
<dbReference type="PROSITE" id="PS00135">
    <property type="entry name" value="TRYPSIN_SER"/>
    <property type="match status" value="1"/>
</dbReference>
<comment type="caution">
    <text evidence="23">The sequence shown here is derived from an EMBL/GenBank/DDBJ whole genome shotgun (WGS) entry which is preliminary data.</text>
</comment>
<evidence type="ECO:0000256" key="12">
    <source>
        <dbReference type="ARBA" id="ARBA00023157"/>
    </source>
</evidence>
<feature type="domain" description="Peptidase S1" evidence="21">
    <location>
        <begin position="823"/>
        <end position="1057"/>
    </location>
</feature>
<dbReference type="CDD" id="cd06263">
    <property type="entry name" value="MAM"/>
    <property type="match status" value="1"/>
</dbReference>
<dbReference type="GO" id="GO:0006508">
    <property type="term" value="P:proteolysis"/>
    <property type="evidence" value="ECO:0007669"/>
    <property type="project" value="UniProtKB-KW"/>
</dbReference>
<dbReference type="OrthoDB" id="425190at2759"/>
<comment type="similarity">
    <text evidence="2">Belongs to the peptidase S1 family. Snake venom subfamily.</text>
</comment>
<feature type="disulfide bond" evidence="14">
    <location>
        <begin position="716"/>
        <end position="728"/>
    </location>
</feature>
<evidence type="ECO:0000256" key="5">
    <source>
        <dbReference type="ARBA" id="ARBA00022692"/>
    </source>
</evidence>
<feature type="transmembrane region" description="Helical" evidence="17">
    <location>
        <begin position="106"/>
        <end position="129"/>
    </location>
</feature>
<feature type="domain" description="SRCR" evidence="22">
    <location>
        <begin position="751"/>
        <end position="797"/>
    </location>
</feature>
<keyword evidence="7 16" id="KW-0378">Hydrolase</keyword>
<keyword evidence="24" id="KW-1185">Reference proteome</keyword>
<dbReference type="SUPFAM" id="SSF50494">
    <property type="entry name" value="Trypsin-like serine proteases"/>
    <property type="match status" value="1"/>
</dbReference>
<dbReference type="CDD" id="cd00041">
    <property type="entry name" value="CUB"/>
    <property type="match status" value="2"/>
</dbReference>
<evidence type="ECO:0000256" key="8">
    <source>
        <dbReference type="ARBA" id="ARBA00022825"/>
    </source>
</evidence>
<dbReference type="PROSITE" id="PS00134">
    <property type="entry name" value="TRYPSIN_HIS"/>
    <property type="match status" value="1"/>
</dbReference>
<dbReference type="PRINTS" id="PR00722">
    <property type="entry name" value="CHYMOTRYPSIN"/>
</dbReference>
<dbReference type="SUPFAM" id="SSF56487">
    <property type="entry name" value="SRCR-like"/>
    <property type="match status" value="1"/>
</dbReference>
<dbReference type="InterPro" id="IPR043504">
    <property type="entry name" value="Peptidase_S1_PA_chymotrypsin"/>
</dbReference>
<dbReference type="SMART" id="SM00192">
    <property type="entry name" value="LDLa"/>
    <property type="match status" value="2"/>
</dbReference>
<evidence type="ECO:0000259" key="20">
    <source>
        <dbReference type="PROSITE" id="PS50060"/>
    </source>
</evidence>
<dbReference type="InterPro" id="IPR036364">
    <property type="entry name" value="SEA_dom_sf"/>
</dbReference>
<dbReference type="InterPro" id="IPR002172">
    <property type="entry name" value="LDrepeatLR_classA_rpt"/>
</dbReference>
<dbReference type="CDD" id="cd00190">
    <property type="entry name" value="Tryp_SPc"/>
    <property type="match status" value="1"/>
</dbReference>
<evidence type="ECO:0000256" key="10">
    <source>
        <dbReference type="ARBA" id="ARBA00022989"/>
    </source>
</evidence>
<dbReference type="PANTHER" id="PTHR24252:SF16">
    <property type="entry name" value="TRANSMEMBRANE SERINE PROTEASE 15"/>
    <property type="match status" value="1"/>
</dbReference>
<dbReference type="GO" id="GO:0004252">
    <property type="term" value="F:serine-type endopeptidase activity"/>
    <property type="evidence" value="ECO:0007669"/>
    <property type="project" value="InterPro"/>
</dbReference>
<organism evidence="23 24">
    <name type="scientific">Ophiophagus hannah</name>
    <name type="common">King cobra</name>
    <name type="synonym">Naja hannah</name>
    <dbReference type="NCBI Taxonomy" id="8665"/>
    <lineage>
        <taxon>Eukaryota</taxon>
        <taxon>Metazoa</taxon>
        <taxon>Chordata</taxon>
        <taxon>Craniata</taxon>
        <taxon>Vertebrata</taxon>
        <taxon>Euteleostomi</taxon>
        <taxon>Lepidosauria</taxon>
        <taxon>Squamata</taxon>
        <taxon>Bifurcata</taxon>
        <taxon>Unidentata</taxon>
        <taxon>Episquamata</taxon>
        <taxon>Toxicofera</taxon>
        <taxon>Serpentes</taxon>
        <taxon>Colubroidea</taxon>
        <taxon>Elapidae</taxon>
        <taxon>Elapinae</taxon>
        <taxon>Ophiophagus</taxon>
    </lineage>
</organism>
<dbReference type="Gene3D" id="3.30.70.960">
    <property type="entry name" value="SEA domain"/>
    <property type="match status" value="1"/>
</dbReference>
<comment type="similarity">
    <text evidence="3">Belongs to the DMBT1 family.</text>
</comment>
<keyword evidence="9" id="KW-0735">Signal-anchor</keyword>
<feature type="non-terminal residue" evidence="23">
    <location>
        <position position="1"/>
    </location>
</feature>